<dbReference type="SUPFAM" id="SSF52402">
    <property type="entry name" value="Adenine nucleotide alpha hydrolases-like"/>
    <property type="match status" value="1"/>
</dbReference>
<comment type="cofactor">
    <cofactor evidence="3">
        <name>FAD</name>
        <dbReference type="ChEBI" id="CHEBI:57692"/>
    </cofactor>
    <text evidence="3">Binds 1 FAD per dimer.</text>
</comment>
<organism evidence="5 6">
    <name type="scientific">Thermaurantimonas aggregans</name>
    <dbReference type="NCBI Taxonomy" id="2173829"/>
    <lineage>
        <taxon>Bacteria</taxon>
        <taxon>Pseudomonadati</taxon>
        <taxon>Bacteroidota</taxon>
        <taxon>Flavobacteriia</taxon>
        <taxon>Flavobacteriales</taxon>
        <taxon>Schleiferiaceae</taxon>
        <taxon>Thermaurantimonas</taxon>
    </lineage>
</organism>
<dbReference type="InterPro" id="IPR029035">
    <property type="entry name" value="DHS-like_NAD/FAD-binding_dom"/>
</dbReference>
<feature type="domain" description="Electron transfer flavoprotein alpha/beta-subunit N-terminal" evidence="4">
    <location>
        <begin position="3"/>
        <end position="194"/>
    </location>
</feature>
<comment type="similarity">
    <text evidence="1">Belongs to the ETF alpha-subunit/FixB family.</text>
</comment>
<dbReference type="Gene3D" id="3.40.50.1220">
    <property type="entry name" value="TPP-binding domain"/>
    <property type="match status" value="1"/>
</dbReference>
<dbReference type="PANTHER" id="PTHR43153">
    <property type="entry name" value="ELECTRON TRANSFER FLAVOPROTEIN ALPHA"/>
    <property type="match status" value="1"/>
</dbReference>
<evidence type="ECO:0000313" key="6">
    <source>
        <dbReference type="Proteomes" id="UP000286715"/>
    </source>
</evidence>
<evidence type="ECO:0000313" key="5">
    <source>
        <dbReference type="EMBL" id="GCD76584.1"/>
    </source>
</evidence>
<dbReference type="OrthoDB" id="9770286at2"/>
<gene>
    <name evidence="5" type="primary">etfA</name>
    <name evidence="5" type="ORF">JCM31826_00660</name>
</gene>
<dbReference type="GO" id="GO:0033539">
    <property type="term" value="P:fatty acid beta-oxidation using acyl-CoA dehydrogenase"/>
    <property type="evidence" value="ECO:0007669"/>
    <property type="project" value="TreeGrafter"/>
</dbReference>
<keyword evidence="3" id="KW-0285">Flavoprotein</keyword>
<dbReference type="InterPro" id="IPR014731">
    <property type="entry name" value="ETF_asu_C"/>
</dbReference>
<dbReference type="SMART" id="SM00893">
    <property type="entry name" value="ETF"/>
    <property type="match status" value="1"/>
</dbReference>
<feature type="binding site" evidence="3">
    <location>
        <begin position="263"/>
        <end position="270"/>
    </location>
    <ligand>
        <name>FAD</name>
        <dbReference type="ChEBI" id="CHEBI:57692"/>
    </ligand>
</feature>
<dbReference type="GO" id="GO:0009055">
    <property type="term" value="F:electron transfer activity"/>
    <property type="evidence" value="ECO:0007669"/>
    <property type="project" value="InterPro"/>
</dbReference>
<evidence type="ECO:0000259" key="4">
    <source>
        <dbReference type="SMART" id="SM00893"/>
    </source>
</evidence>
<dbReference type="InterPro" id="IPR014730">
    <property type="entry name" value="ETF_a/b_N"/>
</dbReference>
<proteinExistence type="inferred from homology"/>
<dbReference type="Gene3D" id="3.40.50.620">
    <property type="entry name" value="HUPs"/>
    <property type="match status" value="1"/>
</dbReference>
<dbReference type="InterPro" id="IPR014729">
    <property type="entry name" value="Rossmann-like_a/b/a_fold"/>
</dbReference>
<dbReference type="PANTHER" id="PTHR43153:SF1">
    <property type="entry name" value="ELECTRON TRANSFER FLAVOPROTEIN SUBUNIT ALPHA, MITOCHONDRIAL"/>
    <property type="match status" value="1"/>
</dbReference>
<dbReference type="Pfam" id="PF00766">
    <property type="entry name" value="ETF_alpha"/>
    <property type="match status" value="1"/>
</dbReference>
<keyword evidence="2" id="KW-0249">Electron transport</keyword>
<dbReference type="SUPFAM" id="SSF52467">
    <property type="entry name" value="DHS-like NAD/FAD-binding domain"/>
    <property type="match status" value="1"/>
</dbReference>
<protein>
    <submittedName>
        <fullName evidence="5">Electron transfer flavoprotein subunit alpha</fullName>
    </submittedName>
</protein>
<evidence type="ECO:0000256" key="3">
    <source>
        <dbReference type="PIRSR" id="PIRSR000089-1"/>
    </source>
</evidence>
<dbReference type="EMBL" id="BHZE01000001">
    <property type="protein sequence ID" value="GCD76584.1"/>
    <property type="molecule type" value="Genomic_DNA"/>
</dbReference>
<reference evidence="5 6" key="1">
    <citation type="submission" date="2018-11" db="EMBL/GenBank/DDBJ databases">
        <title>Schleiferia aggregans sp. nov., a moderately thermophilic heterotrophic bacterium isolated from microbial mats at a terrestrial hot spring.</title>
        <authorList>
            <person name="Iino T."/>
            <person name="Ohkuma M."/>
            <person name="Haruta S."/>
        </authorList>
    </citation>
    <scope>NUCLEOTIDE SEQUENCE [LARGE SCALE GENOMIC DNA]</scope>
    <source>
        <strain evidence="5 6">LA</strain>
    </source>
</reference>
<dbReference type="AlphaFoldDB" id="A0A401XHX3"/>
<feature type="binding site" evidence="3">
    <location>
        <position position="284"/>
    </location>
    <ligand>
        <name>FAD</name>
        <dbReference type="ChEBI" id="CHEBI:57692"/>
    </ligand>
</feature>
<sequence length="320" mass="33862">MSVLVFIENWDGKLKKASYEAASYGARLAAKLGVQAHAVVINVADDASVLGKYGIDTVYAIESNELSSFNNYKMAEAITTAAKESGAKVLVLSGTFTGKMIAPLLAVHHKAALITNAVADPESTSPLKVKRSAFSNKGYVYYESLAETAIISIVPNALGITEHSGKGEVKKLDFTPTTPVQVEVVEIDRAKGKIPLPEAEIVVSAGRGLKGPENWGMIEELAEVLGASTACSKPVSDMHWRPHSEHVGQTGITINPQLYIAVGISGAIQHLAGVSGSKTIVVINSDPEAPFFKAADYGVVGDAFKVVPALTEAIRKYKAQ</sequence>
<accession>A0A401XHX3</accession>
<dbReference type="Proteomes" id="UP000286715">
    <property type="component" value="Unassembled WGS sequence"/>
</dbReference>
<dbReference type="Pfam" id="PF01012">
    <property type="entry name" value="ETF"/>
    <property type="match status" value="1"/>
</dbReference>
<comment type="caution">
    <text evidence="5">The sequence shown here is derived from an EMBL/GenBank/DDBJ whole genome shotgun (WGS) entry which is preliminary data.</text>
</comment>
<keyword evidence="2" id="KW-0813">Transport</keyword>
<keyword evidence="6" id="KW-1185">Reference proteome</keyword>
<evidence type="ECO:0000256" key="1">
    <source>
        <dbReference type="ARBA" id="ARBA00005817"/>
    </source>
</evidence>
<name>A0A401XHX3_9FLAO</name>
<dbReference type="GO" id="GO:0050660">
    <property type="term" value="F:flavin adenine dinucleotide binding"/>
    <property type="evidence" value="ECO:0007669"/>
    <property type="project" value="InterPro"/>
</dbReference>
<evidence type="ECO:0000256" key="2">
    <source>
        <dbReference type="ARBA" id="ARBA00022982"/>
    </source>
</evidence>
<keyword evidence="3" id="KW-0274">FAD</keyword>
<feature type="binding site" evidence="3">
    <location>
        <position position="207"/>
    </location>
    <ligand>
        <name>FAD</name>
        <dbReference type="ChEBI" id="CHEBI:57692"/>
    </ligand>
</feature>
<dbReference type="InterPro" id="IPR001308">
    <property type="entry name" value="ETF_a/FixB"/>
</dbReference>
<dbReference type="PIRSF" id="PIRSF000089">
    <property type="entry name" value="Electra_flavoP_a"/>
    <property type="match status" value="1"/>
</dbReference>
<dbReference type="RefSeq" id="WP_124396664.1">
    <property type="nucleotide sequence ID" value="NZ_BHZE01000001.1"/>
</dbReference>